<feature type="region of interest" description="Disordered" evidence="1">
    <location>
        <begin position="33"/>
        <end position="62"/>
    </location>
</feature>
<evidence type="ECO:0000313" key="2">
    <source>
        <dbReference type="EMBL" id="WWX22940.1"/>
    </source>
</evidence>
<name>A0ABZ2IW84_9BACT</name>
<organism evidence="2 3">
    <name type="scientific">Pseudodesulfovibrio methanolicus</name>
    <dbReference type="NCBI Taxonomy" id="3126690"/>
    <lineage>
        <taxon>Bacteria</taxon>
        <taxon>Pseudomonadati</taxon>
        <taxon>Thermodesulfobacteriota</taxon>
        <taxon>Desulfovibrionia</taxon>
        <taxon>Desulfovibrionales</taxon>
        <taxon>Desulfovibrionaceae</taxon>
    </lineage>
</organism>
<proteinExistence type="predicted"/>
<protein>
    <recommendedName>
        <fullName evidence="4">Nitrogen regulatory protein P-II</fullName>
    </recommendedName>
</protein>
<keyword evidence="3" id="KW-1185">Reference proteome</keyword>
<dbReference type="EMBL" id="CP146609">
    <property type="protein sequence ID" value="WWX22940.1"/>
    <property type="molecule type" value="Genomic_DNA"/>
</dbReference>
<dbReference type="RefSeq" id="WP_338668656.1">
    <property type="nucleotide sequence ID" value="NZ_CP146609.1"/>
</dbReference>
<evidence type="ECO:0000313" key="3">
    <source>
        <dbReference type="Proteomes" id="UP001385389"/>
    </source>
</evidence>
<accession>A0ABZ2IW84</accession>
<gene>
    <name evidence="2" type="ORF">V8V93_01785</name>
</gene>
<sequence length="75" mass="7847">MRLAVIIKAEQKEVLPTAAELREAGFAVSSAMGPGRGAAGACGPARRRCGSDEPDKAAPERAGPVCRCLTERQRP</sequence>
<feature type="compositionally biased region" description="Basic and acidic residues" evidence="1">
    <location>
        <begin position="49"/>
        <end position="59"/>
    </location>
</feature>
<evidence type="ECO:0008006" key="4">
    <source>
        <dbReference type="Google" id="ProtNLM"/>
    </source>
</evidence>
<evidence type="ECO:0000256" key="1">
    <source>
        <dbReference type="SAM" id="MobiDB-lite"/>
    </source>
</evidence>
<dbReference type="Proteomes" id="UP001385389">
    <property type="component" value="Chromosome"/>
</dbReference>
<reference evidence="2 3" key="1">
    <citation type="submission" date="2024-03" db="EMBL/GenBank/DDBJ databases">
        <title>Phenotype and Genome Characterization of a Sulfate-Reducing Bacterium Pseudodesulfovibrio sp. strain 5S69, isolated from Petroleum Reservoir in Tatarstan (Russia).</title>
        <authorList>
            <person name="Bidzhieva S.K."/>
            <person name="Kadnikov V."/>
            <person name="Tourova T.P."/>
            <person name="Samigullina S.R."/>
            <person name="Sokolova D.S."/>
            <person name="Poltaraus A.B."/>
            <person name="Avtukh A.N."/>
            <person name="Tereshina V.M."/>
            <person name="Mardanov A.V."/>
            <person name="Nazina T.N."/>
        </authorList>
    </citation>
    <scope>NUCLEOTIDE SEQUENCE [LARGE SCALE GENOMIC DNA]</scope>
    <source>
        <strain evidence="2 3">5S69</strain>
    </source>
</reference>